<feature type="transmembrane region" description="Helical" evidence="1">
    <location>
        <begin position="82"/>
        <end position="102"/>
    </location>
</feature>
<accession>A0A852TM45</accession>
<protein>
    <submittedName>
        <fullName evidence="2">Uncharacterized protein</fullName>
    </submittedName>
</protein>
<feature type="transmembrane region" description="Helical" evidence="1">
    <location>
        <begin position="12"/>
        <end position="33"/>
    </location>
</feature>
<keyword evidence="1" id="KW-1133">Transmembrane helix</keyword>
<keyword evidence="1" id="KW-0812">Transmembrane</keyword>
<evidence type="ECO:0000313" key="2">
    <source>
        <dbReference type="EMBL" id="NYE09285.1"/>
    </source>
</evidence>
<dbReference type="Proteomes" id="UP000548423">
    <property type="component" value="Unassembled WGS sequence"/>
</dbReference>
<comment type="caution">
    <text evidence="2">The sequence shown here is derived from an EMBL/GenBank/DDBJ whole genome shotgun (WGS) entry which is preliminary data.</text>
</comment>
<reference evidence="3" key="2">
    <citation type="submission" date="2020-08" db="EMBL/GenBank/DDBJ databases">
        <title>The Agave Microbiome: Exploring the role of microbial communities in plant adaptations to desert environments.</title>
        <authorList>
            <person name="Partida-Martinez L.P."/>
        </authorList>
    </citation>
    <scope>NUCLEOTIDE SEQUENCE [LARGE SCALE GENOMIC DNA]</scope>
    <source>
        <strain evidence="3">AT2.8</strain>
    </source>
</reference>
<dbReference type="AlphaFoldDB" id="A0A852TM45"/>
<name>A0A852TM45_9BACI</name>
<dbReference type="EMBL" id="JACCBX010000020">
    <property type="protein sequence ID" value="NYE09285.1"/>
    <property type="molecule type" value="Genomic_DNA"/>
</dbReference>
<reference evidence="3" key="1">
    <citation type="submission" date="2020-07" db="EMBL/GenBank/DDBJ databases">
        <authorList>
            <person name="Partida-Martinez L."/>
            <person name="Huntemann M."/>
            <person name="Clum A."/>
            <person name="Wang J."/>
            <person name="Palaniappan K."/>
            <person name="Ritter S."/>
            <person name="Chen I.-M."/>
            <person name="Stamatis D."/>
            <person name="Reddy T."/>
            <person name="O'Malley R."/>
            <person name="Daum C."/>
            <person name="Shapiro N."/>
            <person name="Ivanova N."/>
            <person name="Kyrpides N."/>
            <person name="Woyke T."/>
        </authorList>
    </citation>
    <scope>NUCLEOTIDE SEQUENCE [LARGE SCALE GENOMIC DNA]</scope>
    <source>
        <strain evidence="3">AT2.8</strain>
    </source>
</reference>
<keyword evidence="1" id="KW-0472">Membrane</keyword>
<sequence>MTLETMKLIQGLLSYYLSIQIMFSILVFLLGRIVLDVYETGVYENPKTVFQRTLTFVTNAFLGIGPYLNKKFFKYSFLKRKFFMLLSIVVQIVASIIVYYVIKNLLRAIFL</sequence>
<gene>
    <name evidence="2" type="ORF">F4694_006156</name>
</gene>
<proteinExistence type="predicted"/>
<feature type="transmembrane region" description="Helical" evidence="1">
    <location>
        <begin position="53"/>
        <end position="70"/>
    </location>
</feature>
<evidence type="ECO:0000313" key="3">
    <source>
        <dbReference type="Proteomes" id="UP000548423"/>
    </source>
</evidence>
<evidence type="ECO:0000256" key="1">
    <source>
        <dbReference type="SAM" id="Phobius"/>
    </source>
</evidence>
<organism evidence="2 3">
    <name type="scientific">Neobacillus niacini</name>
    <dbReference type="NCBI Taxonomy" id="86668"/>
    <lineage>
        <taxon>Bacteria</taxon>
        <taxon>Bacillati</taxon>
        <taxon>Bacillota</taxon>
        <taxon>Bacilli</taxon>
        <taxon>Bacillales</taxon>
        <taxon>Bacillaceae</taxon>
        <taxon>Neobacillus</taxon>
    </lineage>
</organism>